<keyword evidence="2" id="KW-1185">Reference proteome</keyword>
<reference evidence="1 2" key="1">
    <citation type="journal article" date="2013" name="Genome Announc.">
        <title>Draft Genome Sequence of Desulfotignum phosphitoxidans DSM 13687 Strain FiPS-3.</title>
        <authorList>
            <person name="Poehlein A."/>
            <person name="Daniel R."/>
            <person name="Simeonova D.D."/>
        </authorList>
    </citation>
    <scope>NUCLEOTIDE SEQUENCE [LARGE SCALE GENOMIC DNA]</scope>
    <source>
        <strain evidence="1 2">DSM 13687</strain>
    </source>
</reference>
<evidence type="ECO:0000313" key="2">
    <source>
        <dbReference type="Proteomes" id="UP000014216"/>
    </source>
</evidence>
<organism evidence="1 2">
    <name type="scientific">Desulfotignum phosphitoxidans DSM 13687</name>
    <dbReference type="NCBI Taxonomy" id="1286635"/>
    <lineage>
        <taxon>Bacteria</taxon>
        <taxon>Pseudomonadati</taxon>
        <taxon>Thermodesulfobacteriota</taxon>
        <taxon>Desulfobacteria</taxon>
        <taxon>Desulfobacterales</taxon>
        <taxon>Desulfobacteraceae</taxon>
        <taxon>Desulfotignum</taxon>
    </lineage>
</organism>
<comment type="caution">
    <text evidence="1">The sequence shown here is derived from an EMBL/GenBank/DDBJ whole genome shotgun (WGS) entry which is preliminary data.</text>
</comment>
<dbReference type="PATRIC" id="fig|1286635.3.peg.3687"/>
<name>S0G233_9BACT</name>
<dbReference type="AlphaFoldDB" id="S0G233"/>
<evidence type="ECO:0000313" key="1">
    <source>
        <dbReference type="EMBL" id="EMS78197.1"/>
    </source>
</evidence>
<dbReference type="Gene3D" id="3.40.190.10">
    <property type="entry name" value="Periplasmic binding protein-like II"/>
    <property type="match status" value="1"/>
</dbReference>
<gene>
    <name evidence="1" type="ORF">Dpo_9c00290</name>
</gene>
<sequence>MAIWEQAGIEPGSDWYLITKVFMMATLKKADAVNGYFMTDSSTWVAGKKDLSNLTVLFNLNSRKNITRK</sequence>
<dbReference type="RefSeq" id="WP_006967610.1">
    <property type="nucleotide sequence ID" value="NZ_APJX01000009.1"/>
</dbReference>
<proteinExistence type="predicted"/>
<accession>S0G233</accession>
<dbReference type="EMBL" id="APJX01000009">
    <property type="protein sequence ID" value="EMS78197.1"/>
    <property type="molecule type" value="Genomic_DNA"/>
</dbReference>
<dbReference type="Proteomes" id="UP000014216">
    <property type="component" value="Unassembled WGS sequence"/>
</dbReference>
<protein>
    <submittedName>
        <fullName evidence="1">ABC transporter periplasmic substrate-binding protein</fullName>
    </submittedName>
</protein>